<protein>
    <submittedName>
        <fullName evidence="1">Uncharacterized protein</fullName>
    </submittedName>
</protein>
<keyword evidence="2" id="KW-1185">Reference proteome</keyword>
<sequence>MWPVAQSKEIIKVTERKYKNNVVIPLPLKIHQGNGLKLLHKRNKNSKPQHPRESLLQGIQDTRKVIGGRM</sequence>
<dbReference type="STRING" id="1399147.P618_200153"/>
<organism evidence="1 2">
    <name type="scientific">Holospora obtusa F1</name>
    <dbReference type="NCBI Taxonomy" id="1399147"/>
    <lineage>
        <taxon>Bacteria</taxon>
        <taxon>Pseudomonadati</taxon>
        <taxon>Pseudomonadota</taxon>
        <taxon>Alphaproteobacteria</taxon>
        <taxon>Holosporales</taxon>
        <taxon>Holosporaceae</taxon>
        <taxon>Holospora</taxon>
    </lineage>
</organism>
<comment type="caution">
    <text evidence="1">The sequence shown here is derived from an EMBL/GenBank/DDBJ whole genome shotgun (WGS) entry which is preliminary data.</text>
</comment>
<gene>
    <name evidence="1" type="ORF">P618_200153</name>
</gene>
<dbReference type="EMBL" id="AWTR02000018">
    <property type="protein sequence ID" value="ETZ07649.1"/>
    <property type="molecule type" value="Genomic_DNA"/>
</dbReference>
<reference evidence="1 2" key="1">
    <citation type="journal article" date="2014" name="FEMS Microbiol. Lett.">
        <title>Draft genome sequences of three Holospora species (Holospora obtusa, Holospora undulata, and Holospora elegans), endonuclear symbiotic bacteria of the ciliate Paramecium caudatum.</title>
        <authorList>
            <person name="Dohra H."/>
            <person name="Tanaka K."/>
            <person name="Suzuki T."/>
            <person name="Fujishima M."/>
            <person name="Suzuki H."/>
        </authorList>
    </citation>
    <scope>NUCLEOTIDE SEQUENCE [LARGE SCALE GENOMIC DNA]</scope>
    <source>
        <strain evidence="1 2">F1</strain>
    </source>
</reference>
<dbReference type="Proteomes" id="UP000019112">
    <property type="component" value="Unassembled WGS sequence"/>
</dbReference>
<dbReference type="AlphaFoldDB" id="W6TF84"/>
<accession>W6TF84</accession>
<evidence type="ECO:0000313" key="2">
    <source>
        <dbReference type="Proteomes" id="UP000019112"/>
    </source>
</evidence>
<name>W6TF84_HOLOB</name>
<proteinExistence type="predicted"/>
<evidence type="ECO:0000313" key="1">
    <source>
        <dbReference type="EMBL" id="ETZ07649.1"/>
    </source>
</evidence>